<evidence type="ECO:0000313" key="3">
    <source>
        <dbReference type="Proteomes" id="UP000298390"/>
    </source>
</evidence>
<feature type="compositionally biased region" description="Acidic residues" evidence="1">
    <location>
        <begin position="27"/>
        <end position="49"/>
    </location>
</feature>
<feature type="region of interest" description="Disordered" evidence="1">
    <location>
        <begin position="18"/>
        <end position="64"/>
    </location>
</feature>
<evidence type="ECO:0000256" key="1">
    <source>
        <dbReference type="SAM" id="MobiDB-lite"/>
    </source>
</evidence>
<sequence length="624" mass="71206">MPAPVPLPAPVFLPVPVVSPLPSECDGPPDSDSESSESDADSDIDDEDDMHVPHTHLSPPSRLEARRAYNDLEAMLRPRRKTGRGYKDPKLERLLRMRLEFMRSFLWLFISPSAQNIVQNINKTRTGGSTWMAASILAARAATRGPWFARQLRSWTRKFIENRSDLPINRYGTWSSSRIRDEDFAQEVQLHLQGVGKYVKAMDIVYYLDRTEVKARLGLKRTVSHATAKRWMQVLGYRWTKAPRGQYVDGHERKDVVQYRQEVFLPRMAALEARMLTWSKEGDEEYGPHLEPKDVVMWKQDESQFYAHDRRKLRWVHQSETATPEQKGEGASLMVSDFISADYGWLRSPDGTDAEEARVLFKAGVGRDGYYTSSHFVKQMEHAISIAQKKWPDKKHVFVVDNAKTHLKRPDGSLSALKMPKKIPKDGAWLVEVQVTDADGRTVYGPDRKPLKKKIKMTKGQFVNADGVLVEQDLYFGDGDPRGPPGAFKGMAYILEERGFHNAHQMRAQCKKKFDDCLPGAVECCCRRTLYNQPDFAYVKSELELLCNRRGVELVVLPKFHPELNFIEQVWGYSKTGYTVCTRRLRLKLISSAISSLRSSLFHSRSCGAIIIDLYGSLTHIAKV</sequence>
<dbReference type="AlphaFoldDB" id="A0A4Y9YFY4"/>
<dbReference type="InterPro" id="IPR036397">
    <property type="entry name" value="RNaseH_sf"/>
</dbReference>
<dbReference type="GO" id="GO:0003676">
    <property type="term" value="F:nucleic acid binding"/>
    <property type="evidence" value="ECO:0007669"/>
    <property type="project" value="InterPro"/>
</dbReference>
<name>A0A4Y9YFY4_9APHY</name>
<dbReference type="PANTHER" id="PTHR35871">
    <property type="entry name" value="EXPRESSED PROTEIN"/>
    <property type="match status" value="1"/>
</dbReference>
<comment type="caution">
    <text evidence="2">The sequence shown here is derived from an EMBL/GenBank/DDBJ whole genome shotgun (WGS) entry which is preliminary data.</text>
</comment>
<protein>
    <submittedName>
        <fullName evidence="2">Uncharacterized protein</fullName>
    </submittedName>
</protein>
<gene>
    <name evidence="2" type="ORF">EVJ58_g4711</name>
</gene>
<dbReference type="Proteomes" id="UP000298390">
    <property type="component" value="Unassembled WGS sequence"/>
</dbReference>
<reference evidence="2 3" key="1">
    <citation type="submission" date="2019-01" db="EMBL/GenBank/DDBJ databases">
        <title>Genome sequencing of the rare red list fungi Fomitopsis rosea.</title>
        <authorList>
            <person name="Buettner E."/>
            <person name="Kellner H."/>
        </authorList>
    </citation>
    <scope>NUCLEOTIDE SEQUENCE [LARGE SCALE GENOMIC DNA]</scope>
    <source>
        <strain evidence="2 3">DSM 105464</strain>
    </source>
</reference>
<evidence type="ECO:0000313" key="2">
    <source>
        <dbReference type="EMBL" id="TFY61112.1"/>
    </source>
</evidence>
<dbReference type="EMBL" id="SEKV01000222">
    <property type="protein sequence ID" value="TFY61112.1"/>
    <property type="molecule type" value="Genomic_DNA"/>
</dbReference>
<organism evidence="2 3">
    <name type="scientific">Rhodofomes roseus</name>
    <dbReference type="NCBI Taxonomy" id="34475"/>
    <lineage>
        <taxon>Eukaryota</taxon>
        <taxon>Fungi</taxon>
        <taxon>Dikarya</taxon>
        <taxon>Basidiomycota</taxon>
        <taxon>Agaricomycotina</taxon>
        <taxon>Agaricomycetes</taxon>
        <taxon>Polyporales</taxon>
        <taxon>Rhodofomes</taxon>
    </lineage>
</organism>
<accession>A0A4Y9YFY4</accession>
<dbReference type="STRING" id="34475.A0A4Y9YFY4"/>
<proteinExistence type="predicted"/>
<dbReference type="PANTHER" id="PTHR35871:SF1">
    <property type="entry name" value="CXC1-LIKE CYSTEINE CLUSTER ASSOCIATED WITH KDZ TRANSPOSASES DOMAIN-CONTAINING PROTEIN"/>
    <property type="match status" value="1"/>
</dbReference>
<dbReference type="Gene3D" id="3.30.420.10">
    <property type="entry name" value="Ribonuclease H-like superfamily/Ribonuclease H"/>
    <property type="match status" value="1"/>
</dbReference>